<organism evidence="2 3">
    <name type="scientific">Blyttiomyces helicus</name>
    <dbReference type="NCBI Taxonomy" id="388810"/>
    <lineage>
        <taxon>Eukaryota</taxon>
        <taxon>Fungi</taxon>
        <taxon>Fungi incertae sedis</taxon>
        <taxon>Chytridiomycota</taxon>
        <taxon>Chytridiomycota incertae sedis</taxon>
        <taxon>Chytridiomycetes</taxon>
        <taxon>Chytridiomycetes incertae sedis</taxon>
        <taxon>Blyttiomyces</taxon>
    </lineage>
</organism>
<feature type="compositionally biased region" description="Low complexity" evidence="1">
    <location>
        <begin position="150"/>
        <end position="160"/>
    </location>
</feature>
<feature type="compositionally biased region" description="Low complexity" evidence="1">
    <location>
        <begin position="171"/>
        <end position="190"/>
    </location>
</feature>
<dbReference type="EMBL" id="KZ994888">
    <property type="protein sequence ID" value="RKO91827.1"/>
    <property type="molecule type" value="Genomic_DNA"/>
</dbReference>
<dbReference type="Proteomes" id="UP000269721">
    <property type="component" value="Unassembled WGS sequence"/>
</dbReference>
<name>A0A4V1IS00_9FUNG</name>
<accession>A0A4V1IS00</accession>
<dbReference type="OrthoDB" id="1712839at2759"/>
<reference evidence="3" key="1">
    <citation type="journal article" date="2018" name="Nat. Microbiol.">
        <title>Leveraging single-cell genomics to expand the fungal tree of life.</title>
        <authorList>
            <person name="Ahrendt S.R."/>
            <person name="Quandt C.A."/>
            <person name="Ciobanu D."/>
            <person name="Clum A."/>
            <person name="Salamov A."/>
            <person name="Andreopoulos B."/>
            <person name="Cheng J.F."/>
            <person name="Woyke T."/>
            <person name="Pelin A."/>
            <person name="Henrissat B."/>
            <person name="Reynolds N.K."/>
            <person name="Benny G.L."/>
            <person name="Smith M.E."/>
            <person name="James T.Y."/>
            <person name="Grigoriev I.V."/>
        </authorList>
    </citation>
    <scope>NUCLEOTIDE SEQUENCE [LARGE SCALE GENOMIC DNA]</scope>
</reference>
<keyword evidence="3" id="KW-1185">Reference proteome</keyword>
<evidence type="ECO:0000256" key="1">
    <source>
        <dbReference type="SAM" id="MobiDB-lite"/>
    </source>
</evidence>
<gene>
    <name evidence="2" type="ORF">BDK51DRAFT_36886</name>
</gene>
<sequence>MKDFGRPSFCVGLQIERLSDGIFLHRNIFDMPEVHSIGNLIVVRTLDIELYRFCPHENGQEVLGSETLYLAAIGAVCTEDLGAFDHCLLVEISPKPDIDVFERIRRLGAAYTIDGSPGLLILGSQPNRARHHGLNRFCGFGGVGMGKPATAPAAPVAAKKGTLERRKQAKPKSASLKASSSQASSSGVTS</sequence>
<proteinExistence type="predicted"/>
<evidence type="ECO:0000313" key="3">
    <source>
        <dbReference type="Proteomes" id="UP000269721"/>
    </source>
</evidence>
<protein>
    <submittedName>
        <fullName evidence="2">Uncharacterized protein</fullName>
    </submittedName>
</protein>
<dbReference type="AlphaFoldDB" id="A0A4V1IS00"/>
<evidence type="ECO:0000313" key="2">
    <source>
        <dbReference type="EMBL" id="RKO91827.1"/>
    </source>
</evidence>
<feature type="region of interest" description="Disordered" evidence="1">
    <location>
        <begin position="150"/>
        <end position="190"/>
    </location>
</feature>